<dbReference type="EMBL" id="JBHDLN010000003">
    <property type="protein sequence ID" value="MFB0842008.1"/>
    <property type="molecule type" value="Genomic_DNA"/>
</dbReference>
<proteinExistence type="predicted"/>
<dbReference type="InterPro" id="IPR050463">
    <property type="entry name" value="Gfo/Idh/MocA_oxidrdct_glycsds"/>
</dbReference>
<sequence>MLNVGLIGIGFMGRTHMTQYLRLEREGFPLRLTSICDVDAKKFQGIFTEGNIHNPSTQFDFSPYRLYSEVDRMLEEERLDMVDISLPTYLHAEVALKALRQGVHVLCEKPMALTTGEGEAMIEAAREYGKKLMIAQVLRFWPEYEYLKETVAGGRYGKVLSAYFFRGGNPPVWTYNDWMVLENTSGGGMLDLHIHDIDMVNWLFGIPGSVATIARSVLPGSAYDIISTNYTYPDGKVVNSQIDRSLQGDFGFEMAFRVNFEGGNLVYDKRVLKDNPKDGKGFVPELSQDSGYYREIKYFAEAVMHDRPLDRSAPEDTLVSLRIAEAEKRSADQEGSPVRIA</sequence>
<dbReference type="InterPro" id="IPR036291">
    <property type="entry name" value="NAD(P)-bd_dom_sf"/>
</dbReference>
<reference evidence="4 5" key="1">
    <citation type="submission" date="2024-09" db="EMBL/GenBank/DDBJ databases">
        <authorList>
            <person name="Makale K.P.P."/>
            <person name="Makhzoum A."/>
            <person name="Rantong G."/>
            <person name="Rahube T.O."/>
        </authorList>
    </citation>
    <scope>NUCLEOTIDE SEQUENCE [LARGE SCALE GENOMIC DNA]</scope>
    <source>
        <strain evidence="4 5">KM_D13</strain>
    </source>
</reference>
<dbReference type="SUPFAM" id="SSF51735">
    <property type="entry name" value="NAD(P)-binding Rossmann-fold domains"/>
    <property type="match status" value="1"/>
</dbReference>
<dbReference type="SUPFAM" id="SSF55347">
    <property type="entry name" value="Glyceraldehyde-3-phosphate dehydrogenase-like, C-terminal domain"/>
    <property type="match status" value="1"/>
</dbReference>
<keyword evidence="5" id="KW-1185">Reference proteome</keyword>
<evidence type="ECO:0000256" key="1">
    <source>
        <dbReference type="ARBA" id="ARBA00023002"/>
    </source>
</evidence>
<dbReference type="Gene3D" id="3.40.50.720">
    <property type="entry name" value="NAD(P)-binding Rossmann-like Domain"/>
    <property type="match status" value="1"/>
</dbReference>
<dbReference type="Pfam" id="PF22725">
    <property type="entry name" value="GFO_IDH_MocA_C3"/>
    <property type="match status" value="1"/>
</dbReference>
<evidence type="ECO:0000259" key="3">
    <source>
        <dbReference type="Pfam" id="PF22725"/>
    </source>
</evidence>
<evidence type="ECO:0000313" key="4">
    <source>
        <dbReference type="EMBL" id="MFB0842008.1"/>
    </source>
</evidence>
<dbReference type="PANTHER" id="PTHR43818:SF11">
    <property type="entry name" value="BCDNA.GH03377"/>
    <property type="match status" value="1"/>
</dbReference>
<evidence type="ECO:0000259" key="2">
    <source>
        <dbReference type="Pfam" id="PF01408"/>
    </source>
</evidence>
<gene>
    <name evidence="4" type="ORF">ACEU3E_07490</name>
</gene>
<dbReference type="InterPro" id="IPR055170">
    <property type="entry name" value="GFO_IDH_MocA-like_dom"/>
</dbReference>
<organism evidence="4 5">
    <name type="scientific">Paenibacillus oleatilyticus</name>
    <dbReference type="NCBI Taxonomy" id="2594886"/>
    <lineage>
        <taxon>Bacteria</taxon>
        <taxon>Bacillati</taxon>
        <taxon>Bacillota</taxon>
        <taxon>Bacilli</taxon>
        <taxon>Bacillales</taxon>
        <taxon>Paenibacillaceae</taxon>
        <taxon>Paenibacillus</taxon>
    </lineage>
</organism>
<evidence type="ECO:0000313" key="5">
    <source>
        <dbReference type="Proteomes" id="UP001575622"/>
    </source>
</evidence>
<feature type="domain" description="Gfo/Idh/MocA-like oxidoreductase N-terminal" evidence="2">
    <location>
        <begin position="2"/>
        <end position="134"/>
    </location>
</feature>
<dbReference type="Gene3D" id="3.30.360.10">
    <property type="entry name" value="Dihydrodipicolinate Reductase, domain 2"/>
    <property type="match status" value="1"/>
</dbReference>
<keyword evidence="1" id="KW-0560">Oxidoreductase</keyword>
<accession>A0ABV4UYQ9</accession>
<name>A0ABV4UYQ9_9BACL</name>
<dbReference type="PANTHER" id="PTHR43818">
    <property type="entry name" value="BCDNA.GH03377"/>
    <property type="match status" value="1"/>
</dbReference>
<dbReference type="Pfam" id="PF01408">
    <property type="entry name" value="GFO_IDH_MocA"/>
    <property type="match status" value="1"/>
</dbReference>
<feature type="domain" description="GFO/IDH/MocA-like oxidoreductase" evidence="3">
    <location>
        <begin position="144"/>
        <end position="265"/>
    </location>
</feature>
<dbReference type="InterPro" id="IPR000683">
    <property type="entry name" value="Gfo/Idh/MocA-like_OxRdtase_N"/>
</dbReference>
<protein>
    <submittedName>
        <fullName evidence="4">Gfo/Idh/MocA family protein</fullName>
    </submittedName>
</protein>
<dbReference type="RefSeq" id="WP_373950091.1">
    <property type="nucleotide sequence ID" value="NZ_JBHDLN010000003.1"/>
</dbReference>
<comment type="caution">
    <text evidence="4">The sequence shown here is derived from an EMBL/GenBank/DDBJ whole genome shotgun (WGS) entry which is preliminary data.</text>
</comment>
<dbReference type="Proteomes" id="UP001575622">
    <property type="component" value="Unassembled WGS sequence"/>
</dbReference>